<organism evidence="1">
    <name type="scientific">freshwater sediment metagenome</name>
    <dbReference type="NCBI Taxonomy" id="556182"/>
    <lineage>
        <taxon>unclassified sequences</taxon>
        <taxon>metagenomes</taxon>
        <taxon>ecological metagenomes</taxon>
    </lineage>
</organism>
<proteinExistence type="predicted"/>
<reference evidence="1" key="1">
    <citation type="submission" date="2023-07" db="EMBL/GenBank/DDBJ databases">
        <authorList>
            <person name="Pelsma A.J. K."/>
        </authorList>
    </citation>
    <scope>NUCLEOTIDE SEQUENCE</scope>
</reference>
<name>A0AA48LZS8_9ZZZZ</name>
<sequence>MAKAETDRKGTGNRRLFAADEAIVACVLQRLAERQTPVGEMQRIAFLIRDHLLKRGVARRAMLNKMILGSTQAWFVAFPEQDDPAAKIVQAGGEAGFEEIFHHMKEKPVALVIDLTAAFKGFREEKTAQK</sequence>
<gene>
    <name evidence="1" type="ORF">AMST5_00114</name>
</gene>
<protein>
    <submittedName>
        <fullName evidence="1">Uncharacterized protein</fullName>
    </submittedName>
</protein>
<accession>A0AA48LZS8</accession>
<dbReference type="EMBL" id="OY288114">
    <property type="protein sequence ID" value="CAJ0849361.1"/>
    <property type="molecule type" value="Genomic_DNA"/>
</dbReference>
<evidence type="ECO:0000313" key="1">
    <source>
        <dbReference type="EMBL" id="CAJ0849361.1"/>
    </source>
</evidence>
<dbReference type="AlphaFoldDB" id="A0AA48LZS8"/>